<evidence type="ECO:0000313" key="18">
    <source>
        <dbReference type="EMBL" id="MBC2593009.1"/>
    </source>
</evidence>
<feature type="transmembrane region" description="Helical" evidence="16">
    <location>
        <begin position="58"/>
        <end position="76"/>
    </location>
</feature>
<keyword evidence="13 15" id="KW-0472">Membrane</keyword>
<name>A0A842HA50_9BACT</name>
<keyword evidence="11 16" id="KW-1133">Transmembrane helix</keyword>
<dbReference type="GO" id="GO:0005886">
    <property type="term" value="C:plasma membrane"/>
    <property type="evidence" value="ECO:0007669"/>
    <property type="project" value="UniProtKB-SubCell"/>
</dbReference>
<gene>
    <name evidence="18" type="ORF">H5P28_01930</name>
</gene>
<evidence type="ECO:0000256" key="8">
    <source>
        <dbReference type="ARBA" id="ARBA00022692"/>
    </source>
</evidence>
<dbReference type="Gene3D" id="3.40.50.1220">
    <property type="entry name" value="TPP-binding domain"/>
    <property type="match status" value="1"/>
</dbReference>
<keyword evidence="10 15" id="KW-1278">Translocase</keyword>
<dbReference type="SUPFAM" id="SSF52467">
    <property type="entry name" value="DHS-like NAD/FAD-binding domain"/>
    <property type="match status" value="1"/>
</dbReference>
<dbReference type="EC" id="7.1.1.1" evidence="4 15"/>
<keyword evidence="6 15" id="KW-1003">Cell membrane</keyword>
<protein>
    <recommendedName>
        <fullName evidence="5 15">NAD(P) transhydrogenase subunit beta</fullName>
        <ecNumber evidence="4 15">7.1.1.1</ecNumber>
    </recommendedName>
    <alternativeName>
        <fullName evidence="15">Nicotinamide nucleotide transhydrogenase subunit beta</fullName>
    </alternativeName>
</protein>
<feature type="transmembrane region" description="Helical" evidence="16">
    <location>
        <begin position="236"/>
        <end position="256"/>
    </location>
</feature>
<feature type="transmembrane region" description="Helical" evidence="16">
    <location>
        <begin position="209"/>
        <end position="229"/>
    </location>
</feature>
<dbReference type="Proteomes" id="UP000546464">
    <property type="component" value="Unassembled WGS sequence"/>
</dbReference>
<proteinExistence type="inferred from homology"/>
<feature type="domain" description="NADP transhydrogenase beta-like" evidence="17">
    <location>
        <begin position="9"/>
        <end position="479"/>
    </location>
</feature>
<sequence>MDTADMLINLAYIAASVIFIFGIKMLGSADTARKGNRLSSLGMLIAVVVTLFNRDIISYQLIIVGLIVGSLIGLIAARLVKMTSMPELVALLNGFGGLSSLLVGWAEYERITHITGTTGSLNENGELITKTIIDLSHFDAFTAATIALAILIGGVTFTGSVYAWGKLSGKLSGRPTLFKGQRALNAVIAALIVVFGVIMTVSAPHVGPGQIYLLILLSLALGILAVMPIGGGDMPVVISLLNSCSGLAASAAGFVIGNNVLIVAGCLVGASGLILTVIMCKAMNRTLGNVLFSGFGSTVQAASGKAEGELKPISVEDAYYVLEAAHNVVFVPGYGMAVAQAQHAVKELAELLENNGAEVRFAIHPVAGRMPGHMNVLLAEADVPYEQLVEMDDVNPTMSTVDVAIVIGANDVVNPAAADDPSSPIYGMPIINVHEAQTVFCLKRGKGAGFSGLENVLFLRPNARMLYGDAKASITGLVTQFKES</sequence>
<evidence type="ECO:0000256" key="15">
    <source>
        <dbReference type="PIRNR" id="PIRNR000204"/>
    </source>
</evidence>
<dbReference type="PANTHER" id="PTHR44758:SF1">
    <property type="entry name" value="NAD(P) TRANSHYDROGENASE SUBUNIT BETA"/>
    <property type="match status" value="1"/>
</dbReference>
<feature type="transmembrane region" description="Helical" evidence="16">
    <location>
        <begin position="88"/>
        <end position="106"/>
    </location>
</feature>
<accession>A0A842HA50</accession>
<evidence type="ECO:0000256" key="11">
    <source>
        <dbReference type="ARBA" id="ARBA00022989"/>
    </source>
</evidence>
<dbReference type="PIRSF" id="PIRSF000204">
    <property type="entry name" value="PNTB"/>
    <property type="match status" value="1"/>
</dbReference>
<dbReference type="InterPro" id="IPR034300">
    <property type="entry name" value="PNTB-like"/>
</dbReference>
<comment type="catalytic activity">
    <reaction evidence="14 15">
        <text>NAD(+) + NADPH + H(+)(in) = NADH + NADP(+) + H(+)(out)</text>
        <dbReference type="Rhea" id="RHEA:47992"/>
        <dbReference type="ChEBI" id="CHEBI:15378"/>
        <dbReference type="ChEBI" id="CHEBI:57540"/>
        <dbReference type="ChEBI" id="CHEBI:57783"/>
        <dbReference type="ChEBI" id="CHEBI:57945"/>
        <dbReference type="ChEBI" id="CHEBI:58349"/>
        <dbReference type="EC" id="7.1.1.1"/>
    </reaction>
</comment>
<keyword evidence="19" id="KW-1185">Reference proteome</keyword>
<evidence type="ECO:0000313" key="19">
    <source>
        <dbReference type="Proteomes" id="UP000546464"/>
    </source>
</evidence>
<dbReference type="EMBL" id="JACHVB010000012">
    <property type="protein sequence ID" value="MBC2593009.1"/>
    <property type="molecule type" value="Genomic_DNA"/>
</dbReference>
<evidence type="ECO:0000256" key="3">
    <source>
        <dbReference type="ARBA" id="ARBA00007919"/>
    </source>
</evidence>
<evidence type="ECO:0000259" key="17">
    <source>
        <dbReference type="Pfam" id="PF02233"/>
    </source>
</evidence>
<keyword evidence="7 15" id="KW-0997">Cell inner membrane</keyword>
<reference evidence="18 19" key="1">
    <citation type="submission" date="2020-07" db="EMBL/GenBank/DDBJ databases">
        <authorList>
            <person name="Feng X."/>
        </authorList>
    </citation>
    <scope>NUCLEOTIDE SEQUENCE [LARGE SCALE GENOMIC DNA]</scope>
    <source>
        <strain evidence="18 19">JCM31066</strain>
    </source>
</reference>
<evidence type="ECO:0000256" key="4">
    <source>
        <dbReference type="ARBA" id="ARBA00012943"/>
    </source>
</evidence>
<evidence type="ECO:0000256" key="13">
    <source>
        <dbReference type="ARBA" id="ARBA00023136"/>
    </source>
</evidence>
<evidence type="ECO:0000256" key="1">
    <source>
        <dbReference type="ARBA" id="ARBA00003943"/>
    </source>
</evidence>
<dbReference type="RefSeq" id="WP_185674008.1">
    <property type="nucleotide sequence ID" value="NZ_JACHVB010000012.1"/>
</dbReference>
<keyword evidence="8 16" id="KW-0812">Transmembrane</keyword>
<evidence type="ECO:0000256" key="16">
    <source>
        <dbReference type="SAM" id="Phobius"/>
    </source>
</evidence>
<keyword evidence="12 15" id="KW-0520">NAD</keyword>
<feature type="transmembrane region" description="Helical" evidence="16">
    <location>
        <begin position="262"/>
        <end position="280"/>
    </location>
</feature>
<feature type="transmembrane region" description="Helical" evidence="16">
    <location>
        <begin position="6"/>
        <end position="23"/>
    </location>
</feature>
<dbReference type="AlphaFoldDB" id="A0A842HA50"/>
<feature type="transmembrane region" description="Helical" evidence="16">
    <location>
        <begin position="140"/>
        <end position="162"/>
    </location>
</feature>
<dbReference type="GO" id="GO:0050661">
    <property type="term" value="F:NADP binding"/>
    <property type="evidence" value="ECO:0007669"/>
    <property type="project" value="InterPro"/>
</dbReference>
<dbReference type="InterPro" id="IPR012136">
    <property type="entry name" value="NADH_DH_b"/>
</dbReference>
<comment type="similarity">
    <text evidence="3 15">Belongs to the PNT beta subunit family.</text>
</comment>
<comment type="caution">
    <text evidence="18">The sequence shown here is derived from an EMBL/GenBank/DDBJ whole genome shotgun (WGS) entry which is preliminary data.</text>
</comment>
<comment type="function">
    <text evidence="1 15">The transhydrogenation between NADH and NADP is coupled to respiration and ATP hydrolysis and functions as a proton pump across the membrane.</text>
</comment>
<evidence type="ECO:0000256" key="2">
    <source>
        <dbReference type="ARBA" id="ARBA00004429"/>
    </source>
</evidence>
<evidence type="ECO:0000256" key="5">
    <source>
        <dbReference type="ARBA" id="ARBA00014581"/>
    </source>
</evidence>
<feature type="transmembrane region" description="Helical" evidence="16">
    <location>
        <begin position="183"/>
        <end position="203"/>
    </location>
</feature>
<organism evidence="18 19">
    <name type="scientific">Ruficoccus amylovorans</name>
    <dbReference type="NCBI Taxonomy" id="1804625"/>
    <lineage>
        <taxon>Bacteria</taxon>
        <taxon>Pseudomonadati</taxon>
        <taxon>Verrucomicrobiota</taxon>
        <taxon>Opitutia</taxon>
        <taxon>Puniceicoccales</taxon>
        <taxon>Cerasicoccaceae</taxon>
        <taxon>Ruficoccus</taxon>
    </lineage>
</organism>
<evidence type="ECO:0000256" key="9">
    <source>
        <dbReference type="ARBA" id="ARBA00022857"/>
    </source>
</evidence>
<dbReference type="InterPro" id="IPR029035">
    <property type="entry name" value="DHS-like_NAD/FAD-binding_dom"/>
</dbReference>
<evidence type="ECO:0000256" key="7">
    <source>
        <dbReference type="ARBA" id="ARBA00022519"/>
    </source>
</evidence>
<comment type="subcellular location">
    <subcellularLocation>
        <location evidence="2">Cell inner membrane</location>
        <topology evidence="2">Multi-pass membrane protein</topology>
    </subcellularLocation>
</comment>
<evidence type="ECO:0000256" key="6">
    <source>
        <dbReference type="ARBA" id="ARBA00022475"/>
    </source>
</evidence>
<dbReference type="GO" id="GO:0008750">
    <property type="term" value="F:proton-translocating NAD(P)+ transhydrogenase activity"/>
    <property type="evidence" value="ECO:0007669"/>
    <property type="project" value="UniProtKB-EC"/>
</dbReference>
<dbReference type="Pfam" id="PF02233">
    <property type="entry name" value="PNTB"/>
    <property type="match status" value="1"/>
</dbReference>
<evidence type="ECO:0000256" key="10">
    <source>
        <dbReference type="ARBA" id="ARBA00022967"/>
    </source>
</evidence>
<keyword evidence="9 15" id="KW-0521">NADP</keyword>
<dbReference type="PANTHER" id="PTHR44758">
    <property type="entry name" value="NAD(P) TRANSHYDROGENASE SUBUNIT BETA"/>
    <property type="match status" value="1"/>
</dbReference>
<evidence type="ECO:0000256" key="14">
    <source>
        <dbReference type="ARBA" id="ARBA00048202"/>
    </source>
</evidence>
<evidence type="ECO:0000256" key="12">
    <source>
        <dbReference type="ARBA" id="ARBA00023027"/>
    </source>
</evidence>